<gene>
    <name evidence="2" type="ORF">LTR36_009502</name>
</gene>
<feature type="region of interest" description="Disordered" evidence="1">
    <location>
        <begin position="1"/>
        <end position="20"/>
    </location>
</feature>
<dbReference type="GO" id="GO:0000432">
    <property type="term" value="P:positive regulation of transcription from RNA polymerase II promoter by glucose"/>
    <property type="evidence" value="ECO:0007669"/>
    <property type="project" value="TreeGrafter"/>
</dbReference>
<proteinExistence type="predicted"/>
<dbReference type="GO" id="GO:0005634">
    <property type="term" value="C:nucleus"/>
    <property type="evidence" value="ECO:0007669"/>
    <property type="project" value="TreeGrafter"/>
</dbReference>
<protein>
    <recommendedName>
        <fullName evidence="4">Sin3 binding protein-domain-containing protein</fullName>
    </recommendedName>
</protein>
<feature type="region of interest" description="Disordered" evidence="1">
    <location>
        <begin position="52"/>
        <end position="104"/>
    </location>
</feature>
<evidence type="ECO:0000256" key="1">
    <source>
        <dbReference type="SAM" id="MobiDB-lite"/>
    </source>
</evidence>
<dbReference type="Pfam" id="PF10330">
    <property type="entry name" value="Stb3"/>
    <property type="match status" value="1"/>
</dbReference>
<evidence type="ECO:0008006" key="4">
    <source>
        <dbReference type="Google" id="ProtNLM"/>
    </source>
</evidence>
<feature type="region of interest" description="Disordered" evidence="1">
    <location>
        <begin position="197"/>
        <end position="258"/>
    </location>
</feature>
<feature type="compositionally biased region" description="Basic and acidic residues" evidence="1">
    <location>
        <begin position="72"/>
        <end position="86"/>
    </location>
</feature>
<dbReference type="EMBL" id="JAVFHQ010000007">
    <property type="protein sequence ID" value="KAK4548592.1"/>
    <property type="molecule type" value="Genomic_DNA"/>
</dbReference>
<reference evidence="2 3" key="1">
    <citation type="submission" date="2021-11" db="EMBL/GenBank/DDBJ databases">
        <title>Black yeast isolated from Biological Soil Crust.</title>
        <authorList>
            <person name="Kurbessoian T."/>
        </authorList>
    </citation>
    <scope>NUCLEOTIDE SEQUENCE [LARGE SCALE GENOMIC DNA]</scope>
    <source>
        <strain evidence="2 3">CCFEE 5522</strain>
    </source>
</reference>
<accession>A0AAV9JSI6</accession>
<dbReference type="GO" id="GO:0043565">
    <property type="term" value="F:sequence-specific DNA binding"/>
    <property type="evidence" value="ECO:0007669"/>
    <property type="project" value="TreeGrafter"/>
</dbReference>
<sequence>MAHTPSIAMALATPTPSVDIPYARDDGAAKGGFSAYEKLAAALLLTPPNSISPDLPAHGAYQGGQSPPPINIDRDVDLRESEEHPPTGDYTQLQGPAGTPLSKGALSGLDASAAITPGMLARHHLPGIMLGNGPRPIRYVMGELTQCVPGFSRIPPAKARRLVVAALESRNGGGVDGNVAFCKTGWGRWDAHIKGSSRDSGIGSLGEGHLSPPRSEHSSYAVSHGDSAVHMPGPRIPSRYRDQHSGGSWTASSLREEDELDMEMDVPEDEADKMSLDGVSLNEDDSESLDDATDEEDWAAAGSEALRKASLPTPGAPRRNYNAISAAYARRWPSKGWSRRPSAVSERPFHSPFHSTSLPSGGLRAVNPALASPEEQAAAAALLSMGSM</sequence>
<dbReference type="PANTHER" id="PTHR28164:SF1">
    <property type="entry name" value="PROTEIN STB3"/>
    <property type="match status" value="1"/>
</dbReference>
<dbReference type="AlphaFoldDB" id="A0AAV9JSI6"/>
<comment type="caution">
    <text evidence="2">The sequence shown here is derived from an EMBL/GenBank/DDBJ whole genome shotgun (WGS) entry which is preliminary data.</text>
</comment>
<name>A0AAV9JSI6_9PEZI</name>
<dbReference type="PANTHER" id="PTHR28164">
    <property type="entry name" value="PROTEIN STB3"/>
    <property type="match status" value="1"/>
</dbReference>
<dbReference type="Proteomes" id="UP001324427">
    <property type="component" value="Unassembled WGS sequence"/>
</dbReference>
<feature type="region of interest" description="Disordered" evidence="1">
    <location>
        <begin position="336"/>
        <end position="361"/>
    </location>
</feature>
<dbReference type="InterPro" id="IPR018818">
    <property type="entry name" value="Stb3"/>
</dbReference>
<keyword evidence="3" id="KW-1185">Reference proteome</keyword>
<organism evidence="2 3">
    <name type="scientific">Oleoguttula mirabilis</name>
    <dbReference type="NCBI Taxonomy" id="1507867"/>
    <lineage>
        <taxon>Eukaryota</taxon>
        <taxon>Fungi</taxon>
        <taxon>Dikarya</taxon>
        <taxon>Ascomycota</taxon>
        <taxon>Pezizomycotina</taxon>
        <taxon>Dothideomycetes</taxon>
        <taxon>Dothideomycetidae</taxon>
        <taxon>Mycosphaerellales</taxon>
        <taxon>Teratosphaeriaceae</taxon>
        <taxon>Oleoguttula</taxon>
    </lineage>
</organism>
<evidence type="ECO:0000313" key="3">
    <source>
        <dbReference type="Proteomes" id="UP001324427"/>
    </source>
</evidence>
<evidence type="ECO:0000313" key="2">
    <source>
        <dbReference type="EMBL" id="KAK4548592.1"/>
    </source>
</evidence>